<evidence type="ECO:0000313" key="2">
    <source>
        <dbReference type="Proteomes" id="UP000054097"/>
    </source>
</evidence>
<dbReference type="OrthoDB" id="2917041at2759"/>
<protein>
    <recommendedName>
        <fullName evidence="3">DDE-1 domain-containing protein</fullName>
    </recommendedName>
</protein>
<feature type="non-terminal residue" evidence="1">
    <location>
        <position position="1"/>
    </location>
</feature>
<organism evidence="1 2">
    <name type="scientific">Serendipita vermifera MAFF 305830</name>
    <dbReference type="NCBI Taxonomy" id="933852"/>
    <lineage>
        <taxon>Eukaryota</taxon>
        <taxon>Fungi</taxon>
        <taxon>Dikarya</taxon>
        <taxon>Basidiomycota</taxon>
        <taxon>Agaricomycotina</taxon>
        <taxon>Agaricomycetes</taxon>
        <taxon>Sebacinales</taxon>
        <taxon>Serendipitaceae</taxon>
        <taxon>Serendipita</taxon>
    </lineage>
</organism>
<evidence type="ECO:0000313" key="1">
    <source>
        <dbReference type="EMBL" id="KIM28061.1"/>
    </source>
</evidence>
<proteinExistence type="predicted"/>
<name>A0A0C3B9D8_SERVB</name>
<sequence>SRELITFIPIIAATGKLVSGVVVFPGKLLRESWYATLNKHPMLTACSATCSSRGFMMDLLGLEFIKLFHKQTIEFANEGPRLLHVDCHSSHINLPLIEF</sequence>
<dbReference type="EMBL" id="KN824295">
    <property type="protein sequence ID" value="KIM28061.1"/>
    <property type="molecule type" value="Genomic_DNA"/>
</dbReference>
<gene>
    <name evidence="1" type="ORF">M408DRAFT_51123</name>
</gene>
<dbReference type="HOGENOM" id="CLU_2326473_0_0_1"/>
<dbReference type="Proteomes" id="UP000054097">
    <property type="component" value="Unassembled WGS sequence"/>
</dbReference>
<reference evidence="2" key="2">
    <citation type="submission" date="2015-01" db="EMBL/GenBank/DDBJ databases">
        <title>Evolutionary Origins and Diversification of the Mycorrhizal Mutualists.</title>
        <authorList>
            <consortium name="DOE Joint Genome Institute"/>
            <consortium name="Mycorrhizal Genomics Consortium"/>
            <person name="Kohler A."/>
            <person name="Kuo A."/>
            <person name="Nagy L.G."/>
            <person name="Floudas D."/>
            <person name="Copeland A."/>
            <person name="Barry K.W."/>
            <person name="Cichocki N."/>
            <person name="Veneault-Fourrey C."/>
            <person name="LaButti K."/>
            <person name="Lindquist E.A."/>
            <person name="Lipzen A."/>
            <person name="Lundell T."/>
            <person name="Morin E."/>
            <person name="Murat C."/>
            <person name="Riley R."/>
            <person name="Ohm R."/>
            <person name="Sun H."/>
            <person name="Tunlid A."/>
            <person name="Henrissat B."/>
            <person name="Grigoriev I.V."/>
            <person name="Hibbett D.S."/>
            <person name="Martin F."/>
        </authorList>
    </citation>
    <scope>NUCLEOTIDE SEQUENCE [LARGE SCALE GENOMIC DNA]</scope>
    <source>
        <strain evidence="2">MAFF 305830</strain>
    </source>
</reference>
<reference evidence="1 2" key="1">
    <citation type="submission" date="2014-04" db="EMBL/GenBank/DDBJ databases">
        <authorList>
            <consortium name="DOE Joint Genome Institute"/>
            <person name="Kuo A."/>
            <person name="Zuccaro A."/>
            <person name="Kohler A."/>
            <person name="Nagy L.G."/>
            <person name="Floudas D."/>
            <person name="Copeland A."/>
            <person name="Barry K.W."/>
            <person name="Cichocki N."/>
            <person name="Veneault-Fourrey C."/>
            <person name="LaButti K."/>
            <person name="Lindquist E.A."/>
            <person name="Lipzen A."/>
            <person name="Lundell T."/>
            <person name="Morin E."/>
            <person name="Murat C."/>
            <person name="Sun H."/>
            <person name="Tunlid A."/>
            <person name="Henrissat B."/>
            <person name="Grigoriev I.V."/>
            <person name="Hibbett D.S."/>
            <person name="Martin F."/>
            <person name="Nordberg H.P."/>
            <person name="Cantor M.N."/>
            <person name="Hua S.X."/>
        </authorList>
    </citation>
    <scope>NUCLEOTIDE SEQUENCE [LARGE SCALE GENOMIC DNA]</scope>
    <source>
        <strain evidence="1 2">MAFF 305830</strain>
    </source>
</reference>
<feature type="non-terminal residue" evidence="1">
    <location>
        <position position="99"/>
    </location>
</feature>
<evidence type="ECO:0008006" key="3">
    <source>
        <dbReference type="Google" id="ProtNLM"/>
    </source>
</evidence>
<keyword evidence="2" id="KW-1185">Reference proteome</keyword>
<accession>A0A0C3B9D8</accession>
<dbReference type="AlphaFoldDB" id="A0A0C3B9D8"/>